<evidence type="ECO:0000259" key="2">
    <source>
        <dbReference type="Pfam" id="PF20469"/>
    </source>
</evidence>
<dbReference type="PANTHER" id="PTHR43581">
    <property type="entry name" value="ATP/GTP PHOSPHATASE"/>
    <property type="match status" value="1"/>
</dbReference>
<dbReference type="PANTHER" id="PTHR43581:SF4">
    <property type="entry name" value="ATP_GTP PHOSPHATASE"/>
    <property type="match status" value="1"/>
</dbReference>
<protein>
    <submittedName>
        <fullName evidence="3">ATP-dependent endonuclease</fullName>
    </submittedName>
</protein>
<accession>A0A4P9CBF7</accession>
<feature type="domain" description="OLD protein-like TOPRIM" evidence="2">
    <location>
        <begin position="462"/>
        <end position="533"/>
    </location>
</feature>
<keyword evidence="3" id="KW-0255">Endonuclease</keyword>
<dbReference type="EMBL" id="CP029487">
    <property type="protein sequence ID" value="QCT72181.1"/>
    <property type="molecule type" value="Genomic_DNA"/>
</dbReference>
<dbReference type="SUPFAM" id="SSF52540">
    <property type="entry name" value="P-loop containing nucleoside triphosphate hydrolases"/>
    <property type="match status" value="1"/>
</dbReference>
<dbReference type="Pfam" id="PF13175">
    <property type="entry name" value="AAA_15"/>
    <property type="match status" value="1"/>
</dbReference>
<sequence>MKLTQLRVHNYRVFKEINVSLKDFLSLVVGKNNTGKTSLLTVLNKFINCSSASFGYNDFNFEFQSKLYQAIEKDGRWETEDHKGIELYLFIQYDDNDSYANICDLMMDLDPENNIVVLKFEYILPDDQIEKLQQDWQEYWQKTVKKNKDSEPSKEICFEAFVQSRLSRYFKTQKKAVRYDVEKGDVDEEDYKILDRSVKIDKIVCFNYISARRDSDNKENDTSLSTLSGKYYERMKNDMENPVIDSFEDALSSTDASFTEIYDELFGNVIGKVKKFGGVRKNDTIIKIVSTLSQKEFLKGNTKVMYEAEKHNLPESYNGLGYMNLISMIFEIETILCDMRGDSDPGTTPADINLLFIEEPEAHTHPQMQYIFINNIKNLLFEGVSDSEDKNGIHLQTIISTHSSHIVSQSDFEDIIYFYRETPTSVISKNLEGLEIAYKNEKNNTTYKFLKQYLTLNYSEIFFANKIIMYEGDTERILLPAMMKKIDQERHNEGNVDLLSQNITLVAAGASAHLFDKFIAFLGIKTLIITDIDAVKEKIIEDKNGRFKKSECKVRTREGEYTSNAALNHFFLNGGAITKAQGLEHLYKLTSKQKIFKNENEKWVADPEGILRVAFQTEEGAYYPRSFEDAFIELNRDMLIENQDKFQGLKNKPYISKKDDYDAYDLAEKCINSKTSFAMDILINSTSDSGKGWDYTNWQIPQYIEEGLLWLRKDN</sequence>
<dbReference type="InterPro" id="IPR027417">
    <property type="entry name" value="P-loop_NTPase"/>
</dbReference>
<dbReference type="Gene3D" id="3.40.50.300">
    <property type="entry name" value="P-loop containing nucleotide triphosphate hydrolases"/>
    <property type="match status" value="1"/>
</dbReference>
<keyword evidence="3" id="KW-0540">Nuclease</keyword>
<dbReference type="Pfam" id="PF20469">
    <property type="entry name" value="OLD-like_TOPRIM"/>
    <property type="match status" value="1"/>
</dbReference>
<dbReference type="InterPro" id="IPR051396">
    <property type="entry name" value="Bact_Antivir_Def_Nuclease"/>
</dbReference>
<name>A0A4P9CBF7_EUBML</name>
<evidence type="ECO:0000313" key="3">
    <source>
        <dbReference type="EMBL" id="QCT72181.1"/>
    </source>
</evidence>
<dbReference type="InterPro" id="IPR034139">
    <property type="entry name" value="TOPRIM_OLD"/>
</dbReference>
<dbReference type="RefSeq" id="WP_096918768.1">
    <property type="nucleotide sequence ID" value="NZ_CP029487.1"/>
</dbReference>
<dbReference type="CDD" id="cd01026">
    <property type="entry name" value="TOPRIM_OLD"/>
    <property type="match status" value="1"/>
</dbReference>
<gene>
    <name evidence="3" type="ORF">CPZ25_012895</name>
</gene>
<dbReference type="KEGG" id="emt:CPZ25_012895"/>
<reference evidence="3 4" key="1">
    <citation type="submission" date="2018-05" db="EMBL/GenBank/DDBJ databases">
        <title>Genome comparison of Eubacterium sp.</title>
        <authorList>
            <person name="Feng Y."/>
            <person name="Sanchez-Andrea I."/>
            <person name="Stams A.J.M."/>
            <person name="De Vos W.M."/>
        </authorList>
    </citation>
    <scope>NUCLEOTIDE SEQUENCE [LARGE SCALE GENOMIC DNA]</scope>
    <source>
        <strain evidence="3 4">YI</strain>
    </source>
</reference>
<dbReference type="Proteomes" id="UP000218387">
    <property type="component" value="Chromosome"/>
</dbReference>
<keyword evidence="3" id="KW-0378">Hydrolase</keyword>
<evidence type="ECO:0000259" key="1">
    <source>
        <dbReference type="Pfam" id="PF13175"/>
    </source>
</evidence>
<organism evidence="3 4">
    <name type="scientific">Eubacterium maltosivorans</name>
    <dbReference type="NCBI Taxonomy" id="2041044"/>
    <lineage>
        <taxon>Bacteria</taxon>
        <taxon>Bacillati</taxon>
        <taxon>Bacillota</taxon>
        <taxon>Clostridia</taxon>
        <taxon>Eubacteriales</taxon>
        <taxon>Eubacteriaceae</taxon>
        <taxon>Eubacterium</taxon>
    </lineage>
</organism>
<dbReference type="InterPro" id="IPR041685">
    <property type="entry name" value="AAA_GajA/Old/RecF-like"/>
</dbReference>
<keyword evidence="4" id="KW-1185">Reference proteome</keyword>
<dbReference type="AlphaFoldDB" id="A0A4P9CBF7"/>
<dbReference type="GO" id="GO:0004519">
    <property type="term" value="F:endonuclease activity"/>
    <property type="evidence" value="ECO:0007669"/>
    <property type="project" value="UniProtKB-KW"/>
</dbReference>
<feature type="domain" description="Endonuclease GajA/Old nuclease/RecF-like AAA" evidence="1">
    <location>
        <begin position="1"/>
        <end position="407"/>
    </location>
</feature>
<evidence type="ECO:0000313" key="4">
    <source>
        <dbReference type="Proteomes" id="UP000218387"/>
    </source>
</evidence>
<proteinExistence type="predicted"/>